<dbReference type="GO" id="GO:0005524">
    <property type="term" value="F:ATP binding"/>
    <property type="evidence" value="ECO:0007669"/>
    <property type="project" value="UniProtKB-KW"/>
</dbReference>
<evidence type="ECO:0000256" key="5">
    <source>
        <dbReference type="ARBA" id="ARBA00022490"/>
    </source>
</evidence>
<evidence type="ECO:0000256" key="1">
    <source>
        <dbReference type="ARBA" id="ARBA00002074"/>
    </source>
</evidence>
<dbReference type="SUPFAM" id="SSF52058">
    <property type="entry name" value="L domain-like"/>
    <property type="match status" value="1"/>
</dbReference>
<dbReference type="AlphaFoldDB" id="A0AAW2W4B6"/>
<evidence type="ECO:0000256" key="10">
    <source>
        <dbReference type="ARBA" id="ARBA00022821"/>
    </source>
</evidence>
<dbReference type="GO" id="GO:0016020">
    <property type="term" value="C:membrane"/>
    <property type="evidence" value="ECO:0007669"/>
    <property type="project" value="UniProtKB-SubCell"/>
</dbReference>
<organism evidence="14">
    <name type="scientific">Sesamum radiatum</name>
    <name type="common">Black benniseed</name>
    <dbReference type="NCBI Taxonomy" id="300843"/>
    <lineage>
        <taxon>Eukaryota</taxon>
        <taxon>Viridiplantae</taxon>
        <taxon>Streptophyta</taxon>
        <taxon>Embryophyta</taxon>
        <taxon>Tracheophyta</taxon>
        <taxon>Spermatophyta</taxon>
        <taxon>Magnoliopsida</taxon>
        <taxon>eudicotyledons</taxon>
        <taxon>Gunneridae</taxon>
        <taxon>Pentapetalae</taxon>
        <taxon>asterids</taxon>
        <taxon>lamiids</taxon>
        <taxon>Lamiales</taxon>
        <taxon>Pedaliaceae</taxon>
        <taxon>Sesamum</taxon>
    </lineage>
</organism>
<accession>A0AAW2W4B6</accession>
<keyword evidence="6" id="KW-0433">Leucine-rich repeat</keyword>
<dbReference type="GO" id="GO:0046872">
    <property type="term" value="F:metal ion binding"/>
    <property type="evidence" value="ECO:0007669"/>
    <property type="project" value="InterPro"/>
</dbReference>
<dbReference type="PRINTS" id="PR00364">
    <property type="entry name" value="DISEASERSIST"/>
</dbReference>
<dbReference type="InterPro" id="IPR036163">
    <property type="entry name" value="HMA_dom_sf"/>
</dbReference>
<dbReference type="InterPro" id="IPR006121">
    <property type="entry name" value="HMA_dom"/>
</dbReference>
<dbReference type="PROSITE" id="PS50846">
    <property type="entry name" value="HMA_2"/>
    <property type="match status" value="1"/>
</dbReference>
<dbReference type="EMBL" id="JACGWJ010000002">
    <property type="protein sequence ID" value="KAL0436722.1"/>
    <property type="molecule type" value="Genomic_DNA"/>
</dbReference>
<dbReference type="InterPro" id="IPR027417">
    <property type="entry name" value="P-loop_NTPase"/>
</dbReference>
<protein>
    <submittedName>
        <fullName evidence="14">Late blight resistance proteinR1B-8</fullName>
    </submittedName>
</protein>
<dbReference type="Gene3D" id="3.80.10.10">
    <property type="entry name" value="Ribonuclease Inhibitor"/>
    <property type="match status" value="1"/>
</dbReference>
<dbReference type="Gene3D" id="3.30.70.100">
    <property type="match status" value="1"/>
</dbReference>
<sequence length="937" mass="107657">MAVAAYASLLSLAHVLDQIQHPVQRRRLRVDTEQLQSLQEKVKHLQDFLEDHSRRKISQEMENLARQIVVVADEAEDVIDSHVVMYEHDASHVLSSFYEDLDKVIQKIDSIVNELMVVVKEERDDIRKQKPTASSLPTNASSSRALPYRGKNSTMVGFDDRLIQIIDELTRDESDLKIHSIVGMGGIGKTTLARNVFDHAYVVNRFDIRIWLTISQVYSVQEVILGLVNDGERKRGSGSTSDALGERLYKKLFGRRYLIVMDDMWSNKAWDDLKLFFPNNRNGSRVLVTTRLSNLAFSLGSQDPYLMDFLDEENCWNLLCEKVFGQEGCLNPELKQIGRDIAKGCKGLPLALVVIGGLLAKSNMTREYWESVANNVNSFANSEDDEYCLKVLYLTYNSLSIHLKPCFLYMRVFPEDIEIMVSELIKLWVAEGFIKPARGKSLEEVAAEYLKDLIDMNLIFIREQKTSGGIQSIGIHDLLRDLCLKESDRENFIRVPRKQLNYTISEDQDGCYLCNDQAFSLQERINVFEIVVGSRSTSVSTVLVCEACKSMYPDLIKLRWVKVFHKPGGKFLQHTKLRYIMIESEYDDDTTNYEKDIISPSTLPLLWNLQTLYIDSQGRQISVPSEIWEMPQLRHIDIMLAVLPEPTDAQDTITILENLQTLSMIHNFRCTKEVVERIPNLKNLKCSYNFDNLEEWPYYCLHNLSCLHKLESLTFTAQDFSLESITFPISLKKLILSDCRIPWKDMTIIGSLPNLEVLKLNNDSFKGPEWNPIEGEFLRLKVLLIKSCELVWWAAEDAHFPNLEVLSLRQMRDLKEIPSSIGDIATLKSIWVQYCSDPIRKSAQRILEEQRSNGNESLQFYINDTVEIKVEMDCDGCVRKVKNAVCNLRGVKTVDINTKQSRVTVSGYLDPYKVLKSVRNTGKEAEFWPYSPHNRLQ</sequence>
<dbReference type="InterPro" id="IPR042197">
    <property type="entry name" value="Apaf_helical"/>
</dbReference>
<dbReference type="InterPro" id="IPR044974">
    <property type="entry name" value="Disease_R_plants"/>
</dbReference>
<reference evidence="14" key="1">
    <citation type="submission" date="2020-06" db="EMBL/GenBank/DDBJ databases">
        <authorList>
            <person name="Li T."/>
            <person name="Hu X."/>
            <person name="Zhang T."/>
            <person name="Song X."/>
            <person name="Zhang H."/>
            <person name="Dai N."/>
            <person name="Sheng W."/>
            <person name="Hou X."/>
            <person name="Wei L."/>
        </authorList>
    </citation>
    <scope>NUCLEOTIDE SEQUENCE</scope>
    <source>
        <strain evidence="14">G02</strain>
        <tissue evidence="14">Leaf</tissue>
    </source>
</reference>
<dbReference type="Gene3D" id="1.20.5.4130">
    <property type="match status" value="1"/>
</dbReference>
<evidence type="ECO:0000256" key="3">
    <source>
        <dbReference type="ARBA" id="ARBA00004496"/>
    </source>
</evidence>
<comment type="function">
    <text evidence="1">Confers resistance to late blight (Phytophthora infestans) races carrying the avirulence gene Avr1. Resistance proteins guard the plant against pathogens that contain an appropriate avirulence protein via an indirect interaction with this avirulence protein. That triggers a defense system including the hypersensitive response, which restricts the pathogen growth.</text>
</comment>
<dbReference type="FunFam" id="1.10.10.10:FF:000322">
    <property type="entry name" value="Probable disease resistance protein At1g63360"/>
    <property type="match status" value="1"/>
</dbReference>
<comment type="similarity">
    <text evidence="4">Belongs to the disease resistance NB-LRR family.</text>
</comment>
<evidence type="ECO:0000259" key="13">
    <source>
        <dbReference type="PROSITE" id="PS50846"/>
    </source>
</evidence>
<keyword evidence="8" id="KW-0677">Repeat</keyword>
<dbReference type="Gene3D" id="3.40.50.300">
    <property type="entry name" value="P-loop containing nucleotide triphosphate hydrolases"/>
    <property type="match status" value="1"/>
</dbReference>
<dbReference type="InterPro" id="IPR058922">
    <property type="entry name" value="WHD_DRP"/>
</dbReference>
<evidence type="ECO:0000256" key="7">
    <source>
        <dbReference type="ARBA" id="ARBA00022667"/>
    </source>
</evidence>
<evidence type="ECO:0000256" key="4">
    <source>
        <dbReference type="ARBA" id="ARBA00008894"/>
    </source>
</evidence>
<name>A0AAW2W4B6_SESRA</name>
<dbReference type="FunFam" id="3.40.50.300:FF:001091">
    <property type="entry name" value="Probable disease resistance protein At1g61300"/>
    <property type="match status" value="1"/>
</dbReference>
<gene>
    <name evidence="14" type="ORF">Sradi_0380100</name>
</gene>
<comment type="caution">
    <text evidence="14">The sequence shown here is derived from an EMBL/GenBank/DDBJ whole genome shotgun (WGS) entry which is preliminary data.</text>
</comment>
<dbReference type="Gene3D" id="1.10.8.430">
    <property type="entry name" value="Helical domain of apoptotic protease-activating factors"/>
    <property type="match status" value="1"/>
</dbReference>
<dbReference type="CDD" id="cd14798">
    <property type="entry name" value="RX-CC_like"/>
    <property type="match status" value="1"/>
</dbReference>
<feature type="domain" description="HMA" evidence="13">
    <location>
        <begin position="863"/>
        <end position="926"/>
    </location>
</feature>
<evidence type="ECO:0000256" key="6">
    <source>
        <dbReference type="ARBA" id="ARBA00022614"/>
    </source>
</evidence>
<evidence type="ECO:0000256" key="11">
    <source>
        <dbReference type="ARBA" id="ARBA00022840"/>
    </source>
</evidence>
<evidence type="ECO:0000313" key="14">
    <source>
        <dbReference type="EMBL" id="KAL0436722.1"/>
    </source>
</evidence>
<keyword evidence="12" id="KW-0175">Coiled coil</keyword>
<dbReference type="InterPro" id="IPR038005">
    <property type="entry name" value="RX-like_CC"/>
</dbReference>
<keyword evidence="5" id="KW-0963">Cytoplasm</keyword>
<proteinExistence type="inferred from homology"/>
<evidence type="ECO:0000256" key="12">
    <source>
        <dbReference type="ARBA" id="ARBA00023054"/>
    </source>
</evidence>
<keyword evidence="9" id="KW-0547">Nucleotide-binding</keyword>
<dbReference type="SUPFAM" id="SSF52540">
    <property type="entry name" value="P-loop containing nucleoside triphosphate hydrolases"/>
    <property type="match status" value="1"/>
</dbReference>
<evidence type="ECO:0000256" key="2">
    <source>
        <dbReference type="ARBA" id="ARBA00004170"/>
    </source>
</evidence>
<dbReference type="GO" id="GO:0051607">
    <property type="term" value="P:defense response to virus"/>
    <property type="evidence" value="ECO:0007669"/>
    <property type="project" value="UniProtKB-ARBA"/>
</dbReference>
<evidence type="ECO:0000256" key="9">
    <source>
        <dbReference type="ARBA" id="ARBA00022741"/>
    </source>
</evidence>
<dbReference type="PANTHER" id="PTHR23155">
    <property type="entry name" value="DISEASE RESISTANCE PROTEIN RP"/>
    <property type="match status" value="1"/>
</dbReference>
<dbReference type="Pfam" id="PF00931">
    <property type="entry name" value="NB-ARC"/>
    <property type="match status" value="1"/>
</dbReference>
<dbReference type="Gene3D" id="1.10.10.10">
    <property type="entry name" value="Winged helix-like DNA-binding domain superfamily/Winged helix DNA-binding domain"/>
    <property type="match status" value="1"/>
</dbReference>
<dbReference type="GO" id="GO:0005737">
    <property type="term" value="C:cytoplasm"/>
    <property type="evidence" value="ECO:0007669"/>
    <property type="project" value="UniProtKB-SubCell"/>
</dbReference>
<dbReference type="InterPro" id="IPR036388">
    <property type="entry name" value="WH-like_DNA-bd_sf"/>
</dbReference>
<reference evidence="14" key="2">
    <citation type="journal article" date="2024" name="Plant">
        <title>Genomic evolution and insights into agronomic trait innovations of Sesamum species.</title>
        <authorList>
            <person name="Miao H."/>
            <person name="Wang L."/>
            <person name="Qu L."/>
            <person name="Liu H."/>
            <person name="Sun Y."/>
            <person name="Le M."/>
            <person name="Wang Q."/>
            <person name="Wei S."/>
            <person name="Zheng Y."/>
            <person name="Lin W."/>
            <person name="Duan Y."/>
            <person name="Cao H."/>
            <person name="Xiong S."/>
            <person name="Wang X."/>
            <person name="Wei L."/>
            <person name="Li C."/>
            <person name="Ma Q."/>
            <person name="Ju M."/>
            <person name="Zhao R."/>
            <person name="Li G."/>
            <person name="Mu C."/>
            <person name="Tian Q."/>
            <person name="Mei H."/>
            <person name="Zhang T."/>
            <person name="Gao T."/>
            <person name="Zhang H."/>
        </authorList>
    </citation>
    <scope>NUCLEOTIDE SEQUENCE</scope>
    <source>
        <strain evidence="14">G02</strain>
    </source>
</reference>
<dbReference type="SUPFAM" id="SSF55008">
    <property type="entry name" value="HMA, heavy metal-associated domain"/>
    <property type="match status" value="1"/>
</dbReference>
<dbReference type="PANTHER" id="PTHR23155:SF1152">
    <property type="entry name" value="AAA+ ATPASE DOMAIN-CONTAINING PROTEIN"/>
    <property type="match status" value="1"/>
</dbReference>
<dbReference type="InterPro" id="IPR002182">
    <property type="entry name" value="NB-ARC"/>
</dbReference>
<dbReference type="GO" id="GO:0009626">
    <property type="term" value="P:plant-type hypersensitive response"/>
    <property type="evidence" value="ECO:0007669"/>
    <property type="project" value="UniProtKB-KW"/>
</dbReference>
<evidence type="ECO:0000256" key="8">
    <source>
        <dbReference type="ARBA" id="ARBA00022737"/>
    </source>
</evidence>
<comment type="subcellular location">
    <subcellularLocation>
        <location evidence="3">Cytoplasm</location>
    </subcellularLocation>
    <subcellularLocation>
        <location evidence="2">Membrane</location>
        <topology evidence="2">Peripheral membrane protein</topology>
    </subcellularLocation>
</comment>
<dbReference type="InterPro" id="IPR032675">
    <property type="entry name" value="LRR_dom_sf"/>
</dbReference>
<dbReference type="CDD" id="cd00371">
    <property type="entry name" value="HMA"/>
    <property type="match status" value="1"/>
</dbReference>
<keyword evidence="11" id="KW-0067">ATP-binding</keyword>
<dbReference type="Pfam" id="PF00403">
    <property type="entry name" value="HMA"/>
    <property type="match status" value="1"/>
</dbReference>
<dbReference type="GO" id="GO:0043531">
    <property type="term" value="F:ADP binding"/>
    <property type="evidence" value="ECO:0007669"/>
    <property type="project" value="InterPro"/>
</dbReference>
<dbReference type="Pfam" id="PF23559">
    <property type="entry name" value="WHD_DRP"/>
    <property type="match status" value="1"/>
</dbReference>
<keyword evidence="10" id="KW-0611">Plant defense</keyword>
<keyword evidence="7" id="KW-0381">Hypersensitive response</keyword>